<reference evidence="1 3" key="1">
    <citation type="submission" date="2020-03" db="EMBL/GenBank/DDBJ databases">
        <title>Leucobacter sp. nov., isolated from beetles.</title>
        <authorList>
            <person name="Hyun D.-W."/>
            <person name="Bae J.-W."/>
        </authorList>
    </citation>
    <scope>NUCLEOTIDE SEQUENCE [LARGE SCALE GENOMIC DNA]</scope>
    <source>
        <strain evidence="1 3">HDW9C</strain>
    </source>
</reference>
<sequence>MKPFELLTPFLSQFDITPSQLQSMSVDQSRLRFTERLENGVVREVTYQNWAGIPVAMEGDFSDAGSNLTSAPKHAAQSHAAPSTIRSGFIPEDKALGFVEEV</sequence>
<evidence type="ECO:0000313" key="1">
    <source>
        <dbReference type="EMBL" id="QIK64530.1"/>
    </source>
</evidence>
<dbReference type="Proteomes" id="UP000502677">
    <property type="component" value="Chromosome"/>
</dbReference>
<accession>A0A6G7XIV5</accession>
<evidence type="ECO:0000313" key="3">
    <source>
        <dbReference type="Proteomes" id="UP000502677"/>
    </source>
</evidence>
<dbReference type="KEGG" id="lvi:G7068_15905"/>
<evidence type="ECO:0000313" key="2">
    <source>
        <dbReference type="EMBL" id="QIK64602.1"/>
    </source>
</evidence>
<proteinExistence type="predicted"/>
<dbReference type="EMBL" id="CP049863">
    <property type="protein sequence ID" value="QIK64530.1"/>
    <property type="molecule type" value="Genomic_DNA"/>
</dbReference>
<gene>
    <name evidence="1" type="ORF">G7068_15905</name>
    <name evidence="2" type="ORF">G7068_16265</name>
</gene>
<dbReference type="AlphaFoldDB" id="A0A6G7XIV5"/>
<organism evidence="1 3">
    <name type="scientific">Leucobacter viscericola</name>
    <dbReference type="NCBI Taxonomy" id="2714935"/>
    <lineage>
        <taxon>Bacteria</taxon>
        <taxon>Bacillati</taxon>
        <taxon>Actinomycetota</taxon>
        <taxon>Actinomycetes</taxon>
        <taxon>Micrococcales</taxon>
        <taxon>Microbacteriaceae</taxon>
        <taxon>Leucobacter</taxon>
    </lineage>
</organism>
<keyword evidence="3" id="KW-1185">Reference proteome</keyword>
<dbReference type="KEGG" id="lvi:G7068_16265"/>
<protein>
    <submittedName>
        <fullName evidence="1">Uncharacterized protein</fullName>
    </submittedName>
</protein>
<dbReference type="EMBL" id="CP049863">
    <property type="protein sequence ID" value="QIK64602.1"/>
    <property type="molecule type" value="Genomic_DNA"/>
</dbReference>
<dbReference type="RefSeq" id="WP_166292862.1">
    <property type="nucleotide sequence ID" value="NZ_CP049863.1"/>
</dbReference>
<name>A0A6G7XIV5_9MICO</name>